<organism evidence="9 10">
    <name type="scientific">Kibdelosporangium aridum</name>
    <dbReference type="NCBI Taxonomy" id="2030"/>
    <lineage>
        <taxon>Bacteria</taxon>
        <taxon>Bacillati</taxon>
        <taxon>Actinomycetota</taxon>
        <taxon>Actinomycetes</taxon>
        <taxon>Pseudonocardiales</taxon>
        <taxon>Pseudonocardiaceae</taxon>
        <taxon>Kibdelosporangium</taxon>
    </lineage>
</organism>
<dbReference type="EMBL" id="FWXV01000003">
    <property type="protein sequence ID" value="SMD10934.1"/>
    <property type="molecule type" value="Genomic_DNA"/>
</dbReference>
<dbReference type="Proteomes" id="UP000192674">
    <property type="component" value="Unassembled WGS sequence"/>
</dbReference>
<dbReference type="InterPro" id="IPR036396">
    <property type="entry name" value="Cyt_P450_sf"/>
</dbReference>
<dbReference type="InterPro" id="IPR001128">
    <property type="entry name" value="Cyt_P450"/>
</dbReference>
<keyword evidence="5 7" id="KW-0408">Iron</keyword>
<name>A0A1Y5XQD0_KIBAR</name>
<evidence type="ECO:0000256" key="2">
    <source>
        <dbReference type="ARBA" id="ARBA00022617"/>
    </source>
</evidence>
<keyword evidence="2 7" id="KW-0349">Heme</keyword>
<comment type="similarity">
    <text evidence="1 8">Belongs to the cytochrome P450 family.</text>
</comment>
<dbReference type="AlphaFoldDB" id="A0A1Y5XQD0"/>
<evidence type="ECO:0000256" key="8">
    <source>
        <dbReference type="RuleBase" id="RU000461"/>
    </source>
</evidence>
<comment type="cofactor">
    <cofactor evidence="7">
        <name>heme</name>
        <dbReference type="ChEBI" id="CHEBI:30413"/>
    </cofactor>
</comment>
<keyword evidence="4 8" id="KW-0560">Oxidoreductase</keyword>
<sequence>MGAVTVAAGRVPGLGHALALARGPMKFIQGLRSQGDVVTFYLGTVPIHQINSPDLIRRVLVTDAHQFGRGQIFAKARQLFGDGLATADEPVHMRQRRIMQPAFHRDRIATYVDVMRSEMREFVDSWRPGQIVRLDRAVSRLTLAVTAKALFRADLGTAAVTEVCRSLGPILNGVTKRAMLPDVYERIPTPGNRQFDAGLRRLTAIVDEVIKAYRESGADHGDLLSMLVSSEMTDTEIRTQVMNILMAGTDTTAITLSWAFHELAVNPDVRRKVFDEVDTVLAGRPVTAADLAKLSYVERVVAETVRRHTPVWLLMRKALAPVELGDVTVAPGAQVMISMPALHRDPALFTDPLRFDPDRWLDPRASEWPKAGSLVPFGAGRHRCIGEAFALAELATALVTVSQKWELRPAPGPRVREVARAFLRPNALLMALQPR</sequence>
<dbReference type="Pfam" id="PF00067">
    <property type="entry name" value="p450"/>
    <property type="match status" value="1"/>
</dbReference>
<dbReference type="InterPro" id="IPR050196">
    <property type="entry name" value="Cytochrome_P450_Monoox"/>
</dbReference>
<dbReference type="GO" id="GO:0005506">
    <property type="term" value="F:iron ion binding"/>
    <property type="evidence" value="ECO:0007669"/>
    <property type="project" value="InterPro"/>
</dbReference>
<dbReference type="CDD" id="cd11049">
    <property type="entry name" value="CYP170A1-like"/>
    <property type="match status" value="1"/>
</dbReference>
<evidence type="ECO:0000256" key="5">
    <source>
        <dbReference type="ARBA" id="ARBA00023004"/>
    </source>
</evidence>
<dbReference type="PANTHER" id="PTHR24291:SF50">
    <property type="entry name" value="BIFUNCTIONAL ALBAFLAVENONE MONOOXYGENASE_TERPENE SYNTHASE"/>
    <property type="match status" value="1"/>
</dbReference>
<evidence type="ECO:0000256" key="3">
    <source>
        <dbReference type="ARBA" id="ARBA00022723"/>
    </source>
</evidence>
<dbReference type="GO" id="GO:0016705">
    <property type="term" value="F:oxidoreductase activity, acting on paired donors, with incorporation or reduction of molecular oxygen"/>
    <property type="evidence" value="ECO:0007669"/>
    <property type="project" value="InterPro"/>
</dbReference>
<evidence type="ECO:0000256" key="7">
    <source>
        <dbReference type="PIRSR" id="PIRSR602401-1"/>
    </source>
</evidence>
<dbReference type="PROSITE" id="PS00086">
    <property type="entry name" value="CYTOCHROME_P450"/>
    <property type="match status" value="1"/>
</dbReference>
<accession>A0A1Y5XQD0</accession>
<keyword evidence="10" id="KW-1185">Reference proteome</keyword>
<dbReference type="GO" id="GO:0004497">
    <property type="term" value="F:monooxygenase activity"/>
    <property type="evidence" value="ECO:0007669"/>
    <property type="project" value="UniProtKB-KW"/>
</dbReference>
<dbReference type="SUPFAM" id="SSF48264">
    <property type="entry name" value="Cytochrome P450"/>
    <property type="match status" value="1"/>
</dbReference>
<feature type="binding site" description="axial binding residue" evidence="7">
    <location>
        <position position="384"/>
    </location>
    <ligand>
        <name>heme</name>
        <dbReference type="ChEBI" id="CHEBI:30413"/>
    </ligand>
    <ligandPart>
        <name>Fe</name>
        <dbReference type="ChEBI" id="CHEBI:18248"/>
    </ligandPart>
</feature>
<evidence type="ECO:0000256" key="4">
    <source>
        <dbReference type="ARBA" id="ARBA00023002"/>
    </source>
</evidence>
<dbReference type="PRINTS" id="PR00385">
    <property type="entry name" value="P450"/>
</dbReference>
<keyword evidence="3 7" id="KW-0479">Metal-binding</keyword>
<proteinExistence type="inferred from homology"/>
<protein>
    <submittedName>
        <fullName evidence="9">Cytochrome P450</fullName>
    </submittedName>
</protein>
<dbReference type="Gene3D" id="1.10.630.10">
    <property type="entry name" value="Cytochrome P450"/>
    <property type="match status" value="1"/>
</dbReference>
<gene>
    <name evidence="9" type="ORF">SAMN05661093_04708</name>
</gene>
<evidence type="ECO:0000313" key="10">
    <source>
        <dbReference type="Proteomes" id="UP000192674"/>
    </source>
</evidence>
<dbReference type="InterPro" id="IPR017972">
    <property type="entry name" value="Cyt_P450_CS"/>
</dbReference>
<dbReference type="PANTHER" id="PTHR24291">
    <property type="entry name" value="CYTOCHROME P450 FAMILY 4"/>
    <property type="match status" value="1"/>
</dbReference>
<evidence type="ECO:0000256" key="1">
    <source>
        <dbReference type="ARBA" id="ARBA00010617"/>
    </source>
</evidence>
<reference evidence="9 10" key="1">
    <citation type="submission" date="2017-04" db="EMBL/GenBank/DDBJ databases">
        <authorList>
            <person name="Afonso C.L."/>
            <person name="Miller P.J."/>
            <person name="Scott M.A."/>
            <person name="Spackman E."/>
            <person name="Goraichik I."/>
            <person name="Dimitrov K.M."/>
            <person name="Suarez D.L."/>
            <person name="Swayne D.E."/>
        </authorList>
    </citation>
    <scope>NUCLEOTIDE SEQUENCE [LARGE SCALE GENOMIC DNA]</scope>
    <source>
        <strain evidence="9 10">DSM 43828</strain>
    </source>
</reference>
<dbReference type="GO" id="GO:0020037">
    <property type="term" value="F:heme binding"/>
    <property type="evidence" value="ECO:0007669"/>
    <property type="project" value="InterPro"/>
</dbReference>
<dbReference type="InterPro" id="IPR002401">
    <property type="entry name" value="Cyt_P450_E_grp-I"/>
</dbReference>
<keyword evidence="6 8" id="KW-0503">Monooxygenase</keyword>
<evidence type="ECO:0000313" key="9">
    <source>
        <dbReference type="EMBL" id="SMD10934.1"/>
    </source>
</evidence>
<dbReference type="PRINTS" id="PR00463">
    <property type="entry name" value="EP450I"/>
</dbReference>
<evidence type="ECO:0000256" key="6">
    <source>
        <dbReference type="ARBA" id="ARBA00023033"/>
    </source>
</evidence>